<proteinExistence type="predicted"/>
<dbReference type="EMBL" id="JAACJO010000002">
    <property type="protein sequence ID" value="KAF5362500.1"/>
    <property type="molecule type" value="Genomic_DNA"/>
</dbReference>
<dbReference type="PANTHER" id="PTHR28629:SF14">
    <property type="entry name" value="DIHYDROXYACETONE KINASE 1"/>
    <property type="match status" value="1"/>
</dbReference>
<dbReference type="SUPFAM" id="SSF82549">
    <property type="entry name" value="DAK1/DegV-like"/>
    <property type="match status" value="1"/>
</dbReference>
<evidence type="ECO:0000313" key="2">
    <source>
        <dbReference type="EMBL" id="KAF5362500.1"/>
    </source>
</evidence>
<name>A0A8H5GD40_9AGAR</name>
<dbReference type="GO" id="GO:0019563">
    <property type="term" value="P:glycerol catabolic process"/>
    <property type="evidence" value="ECO:0007669"/>
    <property type="project" value="TreeGrafter"/>
</dbReference>
<protein>
    <recommendedName>
        <fullName evidence="1">DhaK domain-containing protein</fullName>
    </recommendedName>
</protein>
<dbReference type="OrthoDB" id="1724672at2759"/>
<reference evidence="2 3" key="1">
    <citation type="journal article" date="2020" name="ISME J.">
        <title>Uncovering the hidden diversity of litter-decomposition mechanisms in mushroom-forming fungi.</title>
        <authorList>
            <person name="Floudas D."/>
            <person name="Bentzer J."/>
            <person name="Ahren D."/>
            <person name="Johansson T."/>
            <person name="Persson P."/>
            <person name="Tunlid A."/>
        </authorList>
    </citation>
    <scope>NUCLEOTIDE SEQUENCE [LARGE SCALE GENOMIC DNA]</scope>
    <source>
        <strain evidence="2 3">CBS 146.42</strain>
    </source>
</reference>
<dbReference type="PANTHER" id="PTHR28629">
    <property type="entry name" value="TRIOKINASE/FMN CYCLASE"/>
    <property type="match status" value="1"/>
</dbReference>
<dbReference type="FunFam" id="3.40.50.10440:FF:000001">
    <property type="entry name" value="Dihydroxyacetone kinase, DhaK subunit"/>
    <property type="match status" value="1"/>
</dbReference>
<dbReference type="PROSITE" id="PS51481">
    <property type="entry name" value="DHAK"/>
    <property type="match status" value="1"/>
</dbReference>
<keyword evidence="3" id="KW-1185">Reference proteome</keyword>
<organism evidence="2 3">
    <name type="scientific">Leucocoprinus leucothites</name>
    <dbReference type="NCBI Taxonomy" id="201217"/>
    <lineage>
        <taxon>Eukaryota</taxon>
        <taxon>Fungi</taxon>
        <taxon>Dikarya</taxon>
        <taxon>Basidiomycota</taxon>
        <taxon>Agaricomycotina</taxon>
        <taxon>Agaricomycetes</taxon>
        <taxon>Agaricomycetidae</taxon>
        <taxon>Agaricales</taxon>
        <taxon>Agaricineae</taxon>
        <taxon>Agaricaceae</taxon>
        <taxon>Leucocoprinus</taxon>
    </lineage>
</organism>
<dbReference type="Proteomes" id="UP000559027">
    <property type="component" value="Unassembled WGS sequence"/>
</dbReference>
<sequence>MSIQSKHFLNKSETLVVDSLRGLCAVNPQLALDVENKTVYVAKQDRSKVALMCGGGSGHEPAHAGFVGEGMLTAAVCGNVFASPNASQVRRGIDLISNDEGTVIIVKNYTGDVLNFGLAKEQYAALHPDKADRVKFVVVGDDVAVGKTQGKIVGRRGLAGTVLVYKIAGALAQRGGSLNEVYHMAEWVSQAIATIGVSLGHVHASPLLNQDLFSVRLTDPSSTQQVPGTAALESNLGVTEVEIGMGIHNESGHKTESPIPPLSELIPKLIGMMTSTSDPERSFVPFNGKDNVVLLVNNLGA</sequence>
<dbReference type="InterPro" id="IPR004006">
    <property type="entry name" value="DhaK_dom"/>
</dbReference>
<comment type="caution">
    <text evidence="2">The sequence shown here is derived from an EMBL/GenBank/DDBJ whole genome shotgun (WGS) entry which is preliminary data.</text>
</comment>
<dbReference type="Pfam" id="PF02733">
    <property type="entry name" value="Dak1"/>
    <property type="match status" value="2"/>
</dbReference>
<dbReference type="Gene3D" id="3.40.50.10440">
    <property type="entry name" value="Dihydroxyacetone kinase, domain 1"/>
    <property type="match status" value="1"/>
</dbReference>
<evidence type="ECO:0000313" key="3">
    <source>
        <dbReference type="Proteomes" id="UP000559027"/>
    </source>
</evidence>
<dbReference type="Gene3D" id="3.30.1180.20">
    <property type="entry name" value="Dihydroxyacetone kinase, domain 2"/>
    <property type="match status" value="1"/>
</dbReference>
<dbReference type="GO" id="GO:0004371">
    <property type="term" value="F:glycerone kinase activity"/>
    <property type="evidence" value="ECO:0007669"/>
    <property type="project" value="InterPro"/>
</dbReference>
<evidence type="ECO:0000259" key="1">
    <source>
        <dbReference type="PROSITE" id="PS51481"/>
    </source>
</evidence>
<gene>
    <name evidence="2" type="ORF">D9756_002294</name>
</gene>
<dbReference type="GO" id="GO:0005829">
    <property type="term" value="C:cytosol"/>
    <property type="evidence" value="ECO:0007669"/>
    <property type="project" value="TreeGrafter"/>
</dbReference>
<feature type="domain" description="DhaK" evidence="1">
    <location>
        <begin position="11"/>
        <end position="301"/>
    </location>
</feature>
<dbReference type="AlphaFoldDB" id="A0A8H5GD40"/>
<dbReference type="InterPro" id="IPR050861">
    <property type="entry name" value="Dihydroxyacetone_Kinase"/>
</dbReference>
<accession>A0A8H5GD40</accession>